<comment type="caution">
    <text evidence="1">The sequence shown here is derived from an EMBL/GenBank/DDBJ whole genome shotgun (WGS) entry which is preliminary data.</text>
</comment>
<name>A0ACC3T9C4_LIPKO</name>
<gene>
    <name evidence="1" type="ORF">V1525DRAFT_225341</name>
</gene>
<protein>
    <submittedName>
        <fullName evidence="1">Uncharacterized protein</fullName>
    </submittedName>
</protein>
<accession>A0ACC3T9C4</accession>
<dbReference type="Proteomes" id="UP001433508">
    <property type="component" value="Unassembled WGS sequence"/>
</dbReference>
<dbReference type="EMBL" id="MU971340">
    <property type="protein sequence ID" value="KAK9240266.1"/>
    <property type="molecule type" value="Genomic_DNA"/>
</dbReference>
<sequence length="320" mass="35349">MPTGFSFKPAPHAMKSGNSKAKKRSHTKSKGAPPVVGSSNSDVTDLTDEDNLSIHNDDIDFDSYIQESAVARQDHVTLHTSTEEPDLINVNHESDSANTTLSTVENTSVGMDSNGTSVTPDTSLRVDYSDFVKEEQEYGNLLSAKDVHGDDSTNKAVLEFQLFNNNRRHSSNLHVQQPIDQAVQRVQQVSTQKRIQSPGPYPYPRPMPITTAHPSDNIAVDFERANQVPNPTEHAYGEMSLEEWQKAGDDLLSRASDFIRRAVEVRKQKAEALAALEAKIDAHAKILDRHFKNLLSEKERIRIRAANLVNDAGGCGYSSS</sequence>
<organism evidence="1 2">
    <name type="scientific">Lipomyces kononenkoae</name>
    <name type="common">Yeast</name>
    <dbReference type="NCBI Taxonomy" id="34357"/>
    <lineage>
        <taxon>Eukaryota</taxon>
        <taxon>Fungi</taxon>
        <taxon>Dikarya</taxon>
        <taxon>Ascomycota</taxon>
        <taxon>Saccharomycotina</taxon>
        <taxon>Lipomycetes</taxon>
        <taxon>Lipomycetales</taxon>
        <taxon>Lipomycetaceae</taxon>
        <taxon>Lipomyces</taxon>
    </lineage>
</organism>
<proteinExistence type="predicted"/>
<evidence type="ECO:0000313" key="2">
    <source>
        <dbReference type="Proteomes" id="UP001433508"/>
    </source>
</evidence>
<evidence type="ECO:0000313" key="1">
    <source>
        <dbReference type="EMBL" id="KAK9240266.1"/>
    </source>
</evidence>
<reference evidence="2" key="1">
    <citation type="journal article" date="2024" name="Front. Bioeng. Biotechnol.">
        <title>Genome-scale model development and genomic sequencing of the oleaginous clade Lipomyces.</title>
        <authorList>
            <person name="Czajka J.J."/>
            <person name="Han Y."/>
            <person name="Kim J."/>
            <person name="Mondo S.J."/>
            <person name="Hofstad B.A."/>
            <person name="Robles A."/>
            <person name="Haridas S."/>
            <person name="Riley R."/>
            <person name="LaButti K."/>
            <person name="Pangilinan J."/>
            <person name="Andreopoulos W."/>
            <person name="Lipzen A."/>
            <person name="Yan J."/>
            <person name="Wang M."/>
            <person name="Ng V."/>
            <person name="Grigoriev I.V."/>
            <person name="Spatafora J.W."/>
            <person name="Magnuson J.K."/>
            <person name="Baker S.E."/>
            <person name="Pomraning K.R."/>
        </authorList>
    </citation>
    <scope>NUCLEOTIDE SEQUENCE [LARGE SCALE GENOMIC DNA]</scope>
    <source>
        <strain evidence="2">CBS 7786</strain>
    </source>
</reference>
<keyword evidence="2" id="KW-1185">Reference proteome</keyword>